<proteinExistence type="predicted"/>
<organism evidence="1">
    <name type="scientific">marine sediment metagenome</name>
    <dbReference type="NCBI Taxonomy" id="412755"/>
    <lineage>
        <taxon>unclassified sequences</taxon>
        <taxon>metagenomes</taxon>
        <taxon>ecological metagenomes</taxon>
    </lineage>
</organism>
<name>A0A0F8VS62_9ZZZZ</name>
<comment type="caution">
    <text evidence="1">The sequence shown here is derived from an EMBL/GenBank/DDBJ whole genome shotgun (WGS) entry which is preliminary data.</text>
</comment>
<reference evidence="1" key="1">
    <citation type="journal article" date="2015" name="Nature">
        <title>Complex archaea that bridge the gap between prokaryotes and eukaryotes.</title>
        <authorList>
            <person name="Spang A."/>
            <person name="Saw J.H."/>
            <person name="Jorgensen S.L."/>
            <person name="Zaremba-Niedzwiedzka K."/>
            <person name="Martijn J."/>
            <person name="Lind A.E."/>
            <person name="van Eijk R."/>
            <person name="Schleper C."/>
            <person name="Guy L."/>
            <person name="Ettema T.J."/>
        </authorList>
    </citation>
    <scope>NUCLEOTIDE SEQUENCE</scope>
</reference>
<dbReference type="AlphaFoldDB" id="A0A0F8VS62"/>
<gene>
    <name evidence="1" type="ORF">LCGC14_3157660</name>
</gene>
<evidence type="ECO:0008006" key="2">
    <source>
        <dbReference type="Google" id="ProtNLM"/>
    </source>
</evidence>
<accession>A0A0F8VS62</accession>
<evidence type="ECO:0000313" key="1">
    <source>
        <dbReference type="EMBL" id="KKK47193.1"/>
    </source>
</evidence>
<dbReference type="EMBL" id="LAZR01069702">
    <property type="protein sequence ID" value="KKK47193.1"/>
    <property type="molecule type" value="Genomic_DNA"/>
</dbReference>
<feature type="non-terminal residue" evidence="1">
    <location>
        <position position="79"/>
    </location>
</feature>
<sequence>MREIALTQGQTAIVDDQDYDWLSQWRWYAVRSRETWYAGHTFGRRPNRCMQTMHQLIIDATLPETADHKDGNGLNNTRA</sequence>
<protein>
    <recommendedName>
        <fullName evidence="2">HNH nuclease domain-containing protein</fullName>
    </recommendedName>
</protein>